<keyword evidence="3" id="KW-0460">Magnesium</keyword>
<dbReference type="SUPFAM" id="SSF55811">
    <property type="entry name" value="Nudix"/>
    <property type="match status" value="1"/>
</dbReference>
<name>A0ABS3S7H8_9ACTN</name>
<dbReference type="InterPro" id="IPR000086">
    <property type="entry name" value="NUDIX_hydrolase_dom"/>
</dbReference>
<keyword evidence="6" id="KW-1185">Reference proteome</keyword>
<dbReference type="PANTHER" id="PTHR43046">
    <property type="entry name" value="GDP-MANNOSE MANNOSYL HYDROLASE"/>
    <property type="match status" value="1"/>
</dbReference>
<protein>
    <submittedName>
        <fullName evidence="5">AAA family ATPase</fullName>
    </submittedName>
</protein>
<proteinExistence type="predicted"/>
<reference evidence="5 6" key="1">
    <citation type="submission" date="2021-03" db="EMBL/GenBank/DDBJ databases">
        <title>Actinomadura violae sp. nov., isolated from lichen in Thailand.</title>
        <authorList>
            <person name="Kanchanasin P."/>
            <person name="Saeng-In P."/>
            <person name="Phongsopitanun W."/>
            <person name="Yuki M."/>
            <person name="Kudo T."/>
            <person name="Ohkuma M."/>
            <person name="Tanasupawat S."/>
        </authorList>
    </citation>
    <scope>NUCLEOTIDE SEQUENCE [LARGE SCALE GENOMIC DNA]</scope>
    <source>
        <strain evidence="5 6">LCR2-06</strain>
    </source>
</reference>
<dbReference type="InterPro" id="IPR015797">
    <property type="entry name" value="NUDIX_hydrolase-like_dom_sf"/>
</dbReference>
<feature type="domain" description="Nudix hydrolase" evidence="4">
    <location>
        <begin position="13"/>
        <end position="147"/>
    </location>
</feature>
<evidence type="ECO:0000256" key="1">
    <source>
        <dbReference type="ARBA" id="ARBA00001946"/>
    </source>
</evidence>
<dbReference type="InterPro" id="IPR020084">
    <property type="entry name" value="NUDIX_hydrolase_CS"/>
</dbReference>
<dbReference type="Pfam" id="PF13671">
    <property type="entry name" value="AAA_33"/>
    <property type="match status" value="1"/>
</dbReference>
<accession>A0ABS3S7H8</accession>
<dbReference type="PROSITE" id="PS00893">
    <property type="entry name" value="NUDIX_BOX"/>
    <property type="match status" value="1"/>
</dbReference>
<dbReference type="Pfam" id="PF00293">
    <property type="entry name" value="NUDIX"/>
    <property type="match status" value="1"/>
</dbReference>
<dbReference type="RefSeq" id="WP_208251808.1">
    <property type="nucleotide sequence ID" value="NZ_JAGEPF010000040.1"/>
</dbReference>
<dbReference type="Gene3D" id="3.90.79.10">
    <property type="entry name" value="Nucleoside Triphosphate Pyrophosphohydrolase"/>
    <property type="match status" value="1"/>
</dbReference>
<evidence type="ECO:0000313" key="5">
    <source>
        <dbReference type="EMBL" id="MBO2464945.1"/>
    </source>
</evidence>
<evidence type="ECO:0000256" key="3">
    <source>
        <dbReference type="ARBA" id="ARBA00022842"/>
    </source>
</evidence>
<dbReference type="Gene3D" id="3.40.50.300">
    <property type="entry name" value="P-loop containing nucleotide triphosphate hydrolases"/>
    <property type="match status" value="1"/>
</dbReference>
<organism evidence="5 6">
    <name type="scientific">Actinomadura violacea</name>
    <dbReference type="NCBI Taxonomy" id="2819934"/>
    <lineage>
        <taxon>Bacteria</taxon>
        <taxon>Bacillati</taxon>
        <taxon>Actinomycetota</taxon>
        <taxon>Actinomycetes</taxon>
        <taxon>Streptosporangiales</taxon>
        <taxon>Thermomonosporaceae</taxon>
        <taxon>Actinomadura</taxon>
    </lineage>
</organism>
<sequence>MTLPPAEYYASLPKHIAGAGAILHDPEGRILLVRPSYRDDTWEIPGGAMNVGEYPWETAQRETKEELGLDLPPGRLLVVDWVPPQPDGRPALANFVFDGGQITQAEAEKLHLQADELADWRLTGPTEWERLLALHMARRIAACAEALSTGTTLYLQHGRRLSDTAETSKDTPGVDAQRGPLLVGPATGWLLVGLTGSGKTTFAKRLEQQGVVRLSVDEEVFRRHGRYGVDFHESRWFELAGPAAEEVYRRLGELVRSGRDVVLDHGLWTREDRDAAKKLVEEAGGRWRLIYFKVGRDELMRRLQARNQRADANALLVTESALEDFIARFDGPDGEGEEIFDAQQP</sequence>
<dbReference type="Proteomes" id="UP000680206">
    <property type="component" value="Unassembled WGS sequence"/>
</dbReference>
<dbReference type="PANTHER" id="PTHR43046:SF12">
    <property type="entry name" value="GDP-MANNOSE MANNOSYL HYDROLASE"/>
    <property type="match status" value="1"/>
</dbReference>
<dbReference type="EMBL" id="JAGEPF010000040">
    <property type="protein sequence ID" value="MBO2464945.1"/>
    <property type="molecule type" value="Genomic_DNA"/>
</dbReference>
<comment type="cofactor">
    <cofactor evidence="1">
        <name>Mg(2+)</name>
        <dbReference type="ChEBI" id="CHEBI:18420"/>
    </cofactor>
</comment>
<evidence type="ECO:0000259" key="4">
    <source>
        <dbReference type="PROSITE" id="PS51462"/>
    </source>
</evidence>
<gene>
    <name evidence="5" type="ORF">J4709_46010</name>
</gene>
<dbReference type="CDD" id="cd18876">
    <property type="entry name" value="NUDIX_Hydrolase"/>
    <property type="match status" value="1"/>
</dbReference>
<keyword evidence="2" id="KW-0378">Hydrolase</keyword>
<evidence type="ECO:0000313" key="6">
    <source>
        <dbReference type="Proteomes" id="UP000680206"/>
    </source>
</evidence>
<evidence type="ECO:0000256" key="2">
    <source>
        <dbReference type="ARBA" id="ARBA00022801"/>
    </source>
</evidence>
<dbReference type="PROSITE" id="PS51462">
    <property type="entry name" value="NUDIX"/>
    <property type="match status" value="1"/>
</dbReference>
<dbReference type="InterPro" id="IPR027417">
    <property type="entry name" value="P-loop_NTPase"/>
</dbReference>
<comment type="caution">
    <text evidence="5">The sequence shown here is derived from an EMBL/GenBank/DDBJ whole genome shotgun (WGS) entry which is preliminary data.</text>
</comment>
<dbReference type="SUPFAM" id="SSF52540">
    <property type="entry name" value="P-loop containing nucleoside triphosphate hydrolases"/>
    <property type="match status" value="1"/>
</dbReference>